<keyword evidence="4" id="KW-0479">Metal-binding</keyword>
<evidence type="ECO:0000256" key="1">
    <source>
        <dbReference type="ARBA" id="ARBA00001946"/>
    </source>
</evidence>
<comment type="similarity">
    <text evidence="2 4">Belongs to the terpene synthase family.</text>
</comment>
<dbReference type="OrthoDB" id="2861623at2759"/>
<organism evidence="5 6">
    <name type="scientific">Hirsutella minnesotensis 3608</name>
    <dbReference type="NCBI Taxonomy" id="1043627"/>
    <lineage>
        <taxon>Eukaryota</taxon>
        <taxon>Fungi</taxon>
        <taxon>Dikarya</taxon>
        <taxon>Ascomycota</taxon>
        <taxon>Pezizomycotina</taxon>
        <taxon>Sordariomycetes</taxon>
        <taxon>Hypocreomycetidae</taxon>
        <taxon>Hypocreales</taxon>
        <taxon>Ophiocordycipitaceae</taxon>
        <taxon>Hirsutella</taxon>
    </lineage>
</organism>
<comment type="cofactor">
    <cofactor evidence="1 4">
        <name>Mg(2+)</name>
        <dbReference type="ChEBI" id="CHEBI:18420"/>
    </cofactor>
</comment>
<dbReference type="SFLD" id="SFLDG01020">
    <property type="entry name" value="Terpene_Cyclase_Like_2"/>
    <property type="match status" value="1"/>
</dbReference>
<accession>A0A0F7ZWL0</accession>
<dbReference type="Pfam" id="PF19086">
    <property type="entry name" value="Terpene_syn_C_2"/>
    <property type="match status" value="1"/>
</dbReference>
<dbReference type="SFLD" id="SFLDS00005">
    <property type="entry name" value="Isoprenoid_Synthase_Type_I"/>
    <property type="match status" value="1"/>
</dbReference>
<dbReference type="EC" id="4.2.3.-" evidence="4"/>
<evidence type="ECO:0000313" key="6">
    <source>
        <dbReference type="Proteomes" id="UP000054481"/>
    </source>
</evidence>
<evidence type="ECO:0000256" key="3">
    <source>
        <dbReference type="ARBA" id="ARBA00022842"/>
    </source>
</evidence>
<dbReference type="AlphaFoldDB" id="A0A0F7ZWL0"/>
<dbReference type="InterPro" id="IPR008949">
    <property type="entry name" value="Isoprenoid_synthase_dom_sf"/>
</dbReference>
<dbReference type="GO" id="GO:0046872">
    <property type="term" value="F:metal ion binding"/>
    <property type="evidence" value="ECO:0007669"/>
    <property type="project" value="UniProtKB-KW"/>
</dbReference>
<keyword evidence="6" id="KW-1185">Reference proteome</keyword>
<dbReference type="GO" id="GO:0008299">
    <property type="term" value="P:isoprenoid biosynthetic process"/>
    <property type="evidence" value="ECO:0007669"/>
    <property type="project" value="UniProtKB-ARBA"/>
</dbReference>
<dbReference type="EMBL" id="KQ030756">
    <property type="protein sequence ID" value="KJZ69157.1"/>
    <property type="molecule type" value="Genomic_DNA"/>
</dbReference>
<proteinExistence type="inferred from homology"/>
<dbReference type="SUPFAM" id="SSF48576">
    <property type="entry name" value="Terpenoid synthases"/>
    <property type="match status" value="1"/>
</dbReference>
<keyword evidence="3 4" id="KW-0460">Magnesium</keyword>
<evidence type="ECO:0000313" key="5">
    <source>
        <dbReference type="EMBL" id="KJZ69157.1"/>
    </source>
</evidence>
<protein>
    <recommendedName>
        <fullName evidence="4">Terpene synthase</fullName>
        <ecNumber evidence="4">4.2.3.-</ecNumber>
    </recommendedName>
</protein>
<evidence type="ECO:0000256" key="2">
    <source>
        <dbReference type="ARBA" id="ARBA00006333"/>
    </source>
</evidence>
<name>A0A0F7ZWL0_9HYPO</name>
<evidence type="ECO:0000256" key="4">
    <source>
        <dbReference type="RuleBase" id="RU366034"/>
    </source>
</evidence>
<dbReference type="GO" id="GO:0010333">
    <property type="term" value="F:terpene synthase activity"/>
    <property type="evidence" value="ECO:0007669"/>
    <property type="project" value="InterPro"/>
</dbReference>
<sequence length="363" mass="41860">MPAVKNINDVQQLACELAGQQLRIPNLRPWFVDWPTAINPNLEKLRPVVDRIIEESIVDVKTQVGAKECDFGLLTARIYPKADWRELQIAAAYMVWVFIWDDEIDLAISDIATNKDRTRQYCERSLAYVYRLLDLETSNQTKHDISDLPYPCMAAFREVGCGLAELGDLVQRERTYRELERYITHLVVEQGRQHDKKMPTTTEYIEMRMSTAGVTPLAAKFHRSVMNRIRIPAWVMDSEEMRTIWEETTVLCMIVNDLYSFPKEMASSALQNLVSVIFNETKDMEHVVNGIMAMLAKSKENFEGAFKVLDSRTKTDSEVNHSVKVYVDNCRTYVTGLLEWTVVSNRYKMSQYMQQDGSSIVSL</sequence>
<reference evidence="5 6" key="1">
    <citation type="journal article" date="2014" name="Genome Biol. Evol.">
        <title>Comparative genomics and transcriptomics analyses reveal divergent lifestyle features of nematode endoparasitic fungus Hirsutella minnesotensis.</title>
        <authorList>
            <person name="Lai Y."/>
            <person name="Liu K."/>
            <person name="Zhang X."/>
            <person name="Zhang X."/>
            <person name="Li K."/>
            <person name="Wang N."/>
            <person name="Shu C."/>
            <person name="Wu Y."/>
            <person name="Wang C."/>
            <person name="Bushley K.E."/>
            <person name="Xiang M."/>
            <person name="Liu X."/>
        </authorList>
    </citation>
    <scope>NUCLEOTIDE SEQUENCE [LARGE SCALE GENOMIC DNA]</scope>
    <source>
        <strain evidence="5 6">3608</strain>
    </source>
</reference>
<dbReference type="InterPro" id="IPR034686">
    <property type="entry name" value="Terpene_cyclase-like_2"/>
</dbReference>
<dbReference type="Proteomes" id="UP000054481">
    <property type="component" value="Unassembled WGS sequence"/>
</dbReference>
<dbReference type="PANTHER" id="PTHR35201:SF4">
    <property type="entry name" value="BETA-PINACENE SYNTHASE-RELATED"/>
    <property type="match status" value="1"/>
</dbReference>
<dbReference type="PANTHER" id="PTHR35201">
    <property type="entry name" value="TERPENE SYNTHASE"/>
    <property type="match status" value="1"/>
</dbReference>
<gene>
    <name evidence="5" type="ORF">HIM_11458</name>
</gene>
<keyword evidence="4" id="KW-0456">Lyase</keyword>
<dbReference type="Gene3D" id="1.10.600.10">
    <property type="entry name" value="Farnesyl Diphosphate Synthase"/>
    <property type="match status" value="1"/>
</dbReference>